<reference evidence="1" key="1">
    <citation type="submission" date="2021-11" db="EMBL/GenBank/DDBJ databases">
        <authorList>
            <person name="Herlambang A."/>
            <person name="Guo Y."/>
            <person name="Takashima Y."/>
            <person name="Nishizawa T."/>
        </authorList>
    </citation>
    <scope>NUCLEOTIDE SEQUENCE</scope>
    <source>
        <strain evidence="1">E1425</strain>
    </source>
</reference>
<sequence length="109" mass="11913">MTDSAPAQVQTQTLPDNQLILQRAADSCRALDDLRMKLHKIQGQLAAHRMSTAPGAAQGSEAIIQEGAWTALLQEAYLLQFQISTLLSATEEPIPERQRITKSASAERT</sequence>
<dbReference type="AlphaFoldDB" id="A0A9P3LYX7"/>
<keyword evidence="2" id="KW-1185">Reference proteome</keyword>
<proteinExistence type="predicted"/>
<dbReference type="EMBL" id="BQFW01000010">
    <property type="protein sequence ID" value="GJJ75340.1"/>
    <property type="molecule type" value="Genomic_DNA"/>
</dbReference>
<dbReference type="OrthoDB" id="2431395at2759"/>
<protein>
    <submittedName>
        <fullName evidence="1">Uncharacterized protein</fullName>
    </submittedName>
</protein>
<comment type="caution">
    <text evidence="1">The sequence shown here is derived from an EMBL/GenBank/DDBJ whole genome shotgun (WGS) entry which is preliminary data.</text>
</comment>
<organism evidence="1 2">
    <name type="scientific">Entomortierella parvispora</name>
    <dbReference type="NCBI Taxonomy" id="205924"/>
    <lineage>
        <taxon>Eukaryota</taxon>
        <taxon>Fungi</taxon>
        <taxon>Fungi incertae sedis</taxon>
        <taxon>Mucoromycota</taxon>
        <taxon>Mortierellomycotina</taxon>
        <taxon>Mortierellomycetes</taxon>
        <taxon>Mortierellales</taxon>
        <taxon>Mortierellaceae</taxon>
        <taxon>Entomortierella</taxon>
    </lineage>
</organism>
<name>A0A9P3LYX7_9FUNG</name>
<accession>A0A9P3LYX7</accession>
<evidence type="ECO:0000313" key="1">
    <source>
        <dbReference type="EMBL" id="GJJ75340.1"/>
    </source>
</evidence>
<reference evidence="1" key="2">
    <citation type="journal article" date="2022" name="Microbiol. Resour. Announc.">
        <title>Whole-Genome Sequence of Entomortierella parvispora E1425, a Mucoromycotan Fungus Associated with Burkholderiaceae-Related Endosymbiotic Bacteria.</title>
        <authorList>
            <person name="Herlambang A."/>
            <person name="Guo Y."/>
            <person name="Takashima Y."/>
            <person name="Narisawa K."/>
            <person name="Ohta H."/>
            <person name="Nishizawa T."/>
        </authorList>
    </citation>
    <scope>NUCLEOTIDE SEQUENCE</scope>
    <source>
        <strain evidence="1">E1425</strain>
    </source>
</reference>
<evidence type="ECO:0000313" key="2">
    <source>
        <dbReference type="Proteomes" id="UP000827284"/>
    </source>
</evidence>
<gene>
    <name evidence="1" type="ORF">EMPS_07698</name>
</gene>
<dbReference type="Proteomes" id="UP000827284">
    <property type="component" value="Unassembled WGS sequence"/>
</dbReference>